<keyword evidence="1" id="KW-0614">Plasmid</keyword>
<dbReference type="EMBL" id="CP002199">
    <property type="protein sequence ID" value="ADN17754.1"/>
    <property type="molecule type" value="Genomic_DNA"/>
</dbReference>
<keyword evidence="2" id="KW-1185">Reference proteome</keyword>
<protein>
    <submittedName>
        <fullName evidence="1">Uncharacterized protein</fullName>
    </submittedName>
</protein>
<organism evidence="1 2">
    <name type="scientific">Gloeothece verrucosa (strain PCC 7822)</name>
    <name type="common">Cyanothece sp. (strain PCC 7822)</name>
    <dbReference type="NCBI Taxonomy" id="497965"/>
    <lineage>
        <taxon>Bacteria</taxon>
        <taxon>Bacillati</taxon>
        <taxon>Cyanobacteriota</taxon>
        <taxon>Cyanophyceae</taxon>
        <taxon>Oscillatoriophycideae</taxon>
        <taxon>Chroococcales</taxon>
        <taxon>Aphanothecaceae</taxon>
        <taxon>Gloeothece</taxon>
        <taxon>Gloeothece verrucosa</taxon>
    </lineage>
</organism>
<evidence type="ECO:0000313" key="2">
    <source>
        <dbReference type="Proteomes" id="UP000008206"/>
    </source>
</evidence>
<dbReference type="AlphaFoldDB" id="E0ULC4"/>
<name>E0ULC4_GLOV7</name>
<evidence type="ECO:0000313" key="1">
    <source>
        <dbReference type="EMBL" id="ADN17754.1"/>
    </source>
</evidence>
<reference evidence="2" key="1">
    <citation type="journal article" date="2011" name="MBio">
        <title>Novel metabolic attributes of the genus Cyanothece, comprising a group of unicellular nitrogen-fixing Cyanobacteria.</title>
        <authorList>
            <person name="Bandyopadhyay A."/>
            <person name="Elvitigala T."/>
            <person name="Welsh E."/>
            <person name="Stockel J."/>
            <person name="Liberton M."/>
            <person name="Min H."/>
            <person name="Sherman L.A."/>
            <person name="Pakrasi H.B."/>
        </authorList>
    </citation>
    <scope>NUCLEOTIDE SEQUENCE [LARGE SCALE GENOMIC DNA]</scope>
    <source>
        <strain evidence="2">PCC 7822</strain>
        <plasmid evidence="2">Cy782201</plasmid>
    </source>
</reference>
<gene>
    <name evidence="1" type="ordered locus">Cyan7822_5900</name>
</gene>
<accession>E0ULC4</accession>
<dbReference type="HOGENOM" id="CLU_613532_0_0_3"/>
<geneLocation type="plasmid" evidence="1 2">
    <name>Cy782201</name>
</geneLocation>
<dbReference type="Proteomes" id="UP000008206">
    <property type="component" value="Plasmid Cy782201"/>
</dbReference>
<dbReference type="KEGG" id="cyj:Cyan7822_5900"/>
<sequence length="471" mass="51988">MVIALGLGVAILFIALAALIASETHQKIVNSEIQTKKIEDALDSGLAHFGSFMAKNGPLLDINRESWTSHINSDTPSDLKLQKLLRICKTDQEWNHQKELIDLFASGGFQMLESSNKEPYSFAVPEFDFNADKNILKVVLLAQNSDGSAVSQLNLQFQVNTPPLKIPVLWVQKGWEGTGYLTFEGNVWASNCSFPIDKVRLKDDTYQAKYVALEPPPLPNLEEIVSRIPTSQQKLILKDSSANSLLSLPRVKDKPSLEASNAIETLPVYEYVVSSMALKNKSLKINTMYNGKHVKIVLYLLGSIESGTEIQHLCGTNPECNPEDLVIVGYGGDGKDTLGEWDLINPQICLTGSDNIEALIVAPGYQLGLKRKNITDKYFIFFGSVFVGNLVTSGFCGDNDASVLFTKPVEINKLPEDFKLQNFYPQITKVLSYSSTSSDFSLKKSEIESGLIGLESKPVPPESEENFELSP</sequence>
<proteinExistence type="predicted"/>